<dbReference type="SMART" id="SM00382">
    <property type="entry name" value="AAA"/>
    <property type="match status" value="1"/>
</dbReference>
<dbReference type="InterPro" id="IPR050764">
    <property type="entry name" value="CbbQ/NirQ/NorQ/GpvN"/>
</dbReference>
<reference evidence="5 6" key="1">
    <citation type="submission" date="2018-01" db="EMBL/GenBank/DDBJ databases">
        <title>Metagenomic assembled genomes from two thermal pools in the Uzon Caldera, Kamchatka, Russia.</title>
        <authorList>
            <person name="Wilkins L."/>
            <person name="Ettinger C."/>
        </authorList>
    </citation>
    <scope>NUCLEOTIDE SEQUENCE [LARGE SCALE GENOMIC DNA]</scope>
    <source>
        <strain evidence="5">ZAV-05</strain>
    </source>
</reference>
<protein>
    <submittedName>
        <fullName evidence="5">AAA family ATPase</fullName>
    </submittedName>
</protein>
<dbReference type="PIRSF" id="PIRSF002849">
    <property type="entry name" value="AAA_ATPase_chaperone_MoxR_prd"/>
    <property type="match status" value="1"/>
</dbReference>
<dbReference type="Gene3D" id="1.10.8.80">
    <property type="entry name" value="Magnesium chelatase subunit I, C-Terminal domain"/>
    <property type="match status" value="1"/>
</dbReference>
<evidence type="ECO:0000313" key="6">
    <source>
        <dbReference type="Proteomes" id="UP000242881"/>
    </source>
</evidence>
<dbReference type="RefSeq" id="WP_424606025.1">
    <property type="nucleotide sequence ID" value="NZ_JBNAVA010000010.1"/>
</dbReference>
<dbReference type="InterPro" id="IPR003593">
    <property type="entry name" value="AAA+_ATPase"/>
</dbReference>
<dbReference type="Proteomes" id="UP000242881">
    <property type="component" value="Unassembled WGS sequence"/>
</dbReference>
<gene>
    <name evidence="5" type="ORF">C0187_00480</name>
</gene>
<dbReference type="InterPro" id="IPR027417">
    <property type="entry name" value="P-loop_NTPase"/>
</dbReference>
<dbReference type="PANTHER" id="PTHR42759:SF5">
    <property type="entry name" value="METHANOL DEHYDROGENASE REGULATOR"/>
    <property type="match status" value="1"/>
</dbReference>
<dbReference type="FunFam" id="3.40.50.300:FF:000640">
    <property type="entry name" value="MoxR family ATPase"/>
    <property type="match status" value="1"/>
</dbReference>
<dbReference type="AlphaFoldDB" id="A0A2J6WRG5"/>
<name>A0A2J6WRG5_9BACT</name>
<dbReference type="EMBL" id="PNIN01000007">
    <property type="protein sequence ID" value="PMP72973.1"/>
    <property type="molecule type" value="Genomic_DNA"/>
</dbReference>
<dbReference type="SUPFAM" id="SSF52540">
    <property type="entry name" value="P-loop containing nucleoside triphosphate hydrolases"/>
    <property type="match status" value="1"/>
</dbReference>
<comment type="similarity">
    <text evidence="3">Belongs to the MoxR family.</text>
</comment>
<dbReference type="Pfam" id="PF07726">
    <property type="entry name" value="AAA_3"/>
    <property type="match status" value="1"/>
</dbReference>
<dbReference type="Gene3D" id="3.40.50.300">
    <property type="entry name" value="P-loop containing nucleotide triphosphate hydrolases"/>
    <property type="match status" value="1"/>
</dbReference>
<evidence type="ECO:0000256" key="2">
    <source>
        <dbReference type="ARBA" id="ARBA00022840"/>
    </source>
</evidence>
<dbReference type="CDD" id="cd00009">
    <property type="entry name" value="AAA"/>
    <property type="match status" value="1"/>
</dbReference>
<organism evidence="5 6">
    <name type="scientific">Calditerrivibrio nitroreducens</name>
    <dbReference type="NCBI Taxonomy" id="477976"/>
    <lineage>
        <taxon>Bacteria</taxon>
        <taxon>Pseudomonadati</taxon>
        <taxon>Deferribacterota</taxon>
        <taxon>Deferribacteres</taxon>
        <taxon>Deferribacterales</taxon>
        <taxon>Calditerrivibrionaceae</taxon>
    </lineage>
</organism>
<comment type="caution">
    <text evidence="5">The sequence shown here is derived from an EMBL/GenBank/DDBJ whole genome shotgun (WGS) entry which is preliminary data.</text>
</comment>
<dbReference type="Pfam" id="PF17863">
    <property type="entry name" value="AAA_lid_2"/>
    <property type="match status" value="1"/>
</dbReference>
<dbReference type="GO" id="GO:0016887">
    <property type="term" value="F:ATP hydrolysis activity"/>
    <property type="evidence" value="ECO:0007669"/>
    <property type="project" value="InterPro"/>
</dbReference>
<proteinExistence type="inferred from homology"/>
<keyword evidence="2" id="KW-0067">ATP-binding</keyword>
<evidence type="ECO:0000256" key="1">
    <source>
        <dbReference type="ARBA" id="ARBA00022741"/>
    </source>
</evidence>
<dbReference type="GO" id="GO:0005524">
    <property type="term" value="F:ATP binding"/>
    <property type="evidence" value="ECO:0007669"/>
    <property type="project" value="UniProtKB-KW"/>
</dbReference>
<keyword evidence="1" id="KW-0547">Nucleotide-binding</keyword>
<dbReference type="PANTHER" id="PTHR42759">
    <property type="entry name" value="MOXR FAMILY PROTEIN"/>
    <property type="match status" value="1"/>
</dbReference>
<sequence length="311" mass="35317">MEKYQKLIRQLFDYYQKYLQGKEKAIKLTIISFLSRGHVLIEDNPGLGKTTLAIAIAKSMGLTFGRIQCTNDLLPTDVTGLNIFNKEKNEFEFKKGPIFNNIVLIDEINRATPKTQSALLEAMGEKQVTVEGSTYNLPKPFFVIATQNPSESFGTFPLPESQLDRFLMKISIGYPRREEELDILRGGSSRKGIYESKSVISSEDVLEMIQYIKTHITVKDNILEYIMDLVDKTRDHPQIAIGLSTRAALSIVNAARSSAFINGRDYVIPEDILDYYQYTMLHRMTFKEKLTSSEKLGILTSMVKTTKLPYA</sequence>
<accession>A0A2J6WRG5</accession>
<evidence type="ECO:0000259" key="4">
    <source>
        <dbReference type="SMART" id="SM00382"/>
    </source>
</evidence>
<dbReference type="InterPro" id="IPR041628">
    <property type="entry name" value="ChlI/MoxR_AAA_lid"/>
</dbReference>
<dbReference type="InterPro" id="IPR011703">
    <property type="entry name" value="ATPase_AAA-3"/>
</dbReference>
<evidence type="ECO:0000313" key="5">
    <source>
        <dbReference type="EMBL" id="PMP72973.1"/>
    </source>
</evidence>
<evidence type="ECO:0000256" key="3">
    <source>
        <dbReference type="ARBA" id="ARBA00061607"/>
    </source>
</evidence>
<feature type="domain" description="AAA+ ATPase" evidence="4">
    <location>
        <begin position="35"/>
        <end position="176"/>
    </location>
</feature>